<evidence type="ECO:0000313" key="6">
    <source>
        <dbReference type="EMBL" id="KAF3797071.1"/>
    </source>
</evidence>
<keyword evidence="4" id="KW-0804">Transcription</keyword>
<feature type="non-terminal residue" evidence="6">
    <location>
        <position position="1"/>
    </location>
</feature>
<dbReference type="RefSeq" id="XP_045256235.1">
    <property type="nucleotide sequence ID" value="XM_045408990.1"/>
</dbReference>
<dbReference type="GO" id="GO:0000981">
    <property type="term" value="F:DNA-binding transcription factor activity, RNA polymerase II-specific"/>
    <property type="evidence" value="ECO:0007669"/>
    <property type="project" value="InterPro"/>
</dbReference>
<evidence type="ECO:0000256" key="1">
    <source>
        <dbReference type="ARBA" id="ARBA00004123"/>
    </source>
</evidence>
<reference evidence="6" key="1">
    <citation type="journal article" date="2020" name="Phytopathology">
        <title>Genome sequence and comparative analysis of Colletotrichum gloeosporioides isolated from Liriodendron leaves.</title>
        <authorList>
            <person name="Fu F.F."/>
            <person name="Hao Z."/>
            <person name="Wang P."/>
            <person name="Lu Y."/>
            <person name="Xue L.J."/>
            <person name="Wei G."/>
            <person name="Tian Y."/>
            <person name="Baishi H."/>
            <person name="Xu H."/>
            <person name="Shi J."/>
            <person name="Cheng T."/>
            <person name="Wang G."/>
            <person name="Yi Y."/>
            <person name="Chen J."/>
        </authorList>
    </citation>
    <scope>NUCLEOTIDE SEQUENCE</scope>
    <source>
        <strain evidence="6">Lc1</strain>
    </source>
</reference>
<evidence type="ECO:0000256" key="5">
    <source>
        <dbReference type="ARBA" id="ARBA00023242"/>
    </source>
</evidence>
<dbReference type="EMBL" id="WVTB01000117">
    <property type="protein sequence ID" value="KAF3797071.1"/>
    <property type="molecule type" value="Genomic_DNA"/>
</dbReference>
<dbReference type="PANTHER" id="PTHR47338">
    <property type="entry name" value="ZN(II)2CYS6 TRANSCRIPTION FACTOR (EUROFUNG)-RELATED"/>
    <property type="match status" value="1"/>
</dbReference>
<keyword evidence="3" id="KW-0805">Transcription regulation</keyword>
<accession>A0A8H8WNF5</accession>
<organism evidence="6 7">
    <name type="scientific">Colletotrichum gloeosporioides</name>
    <name type="common">Anthracnose fungus</name>
    <name type="synonym">Glomerella cingulata</name>
    <dbReference type="NCBI Taxonomy" id="474922"/>
    <lineage>
        <taxon>Eukaryota</taxon>
        <taxon>Fungi</taxon>
        <taxon>Dikarya</taxon>
        <taxon>Ascomycota</taxon>
        <taxon>Pezizomycotina</taxon>
        <taxon>Sordariomycetes</taxon>
        <taxon>Hypocreomycetidae</taxon>
        <taxon>Glomerellales</taxon>
        <taxon>Glomerellaceae</taxon>
        <taxon>Colletotrichum</taxon>
        <taxon>Colletotrichum gloeosporioides species complex</taxon>
    </lineage>
</organism>
<keyword evidence="2" id="KW-0479">Metal-binding</keyword>
<comment type="subcellular location">
    <subcellularLocation>
        <location evidence="1">Nucleus</location>
    </subcellularLocation>
</comment>
<dbReference type="AlphaFoldDB" id="A0A8H8WNF5"/>
<dbReference type="GeneID" id="69016174"/>
<dbReference type="InterPro" id="IPR050815">
    <property type="entry name" value="TF_fung"/>
</dbReference>
<evidence type="ECO:0000256" key="3">
    <source>
        <dbReference type="ARBA" id="ARBA00023015"/>
    </source>
</evidence>
<evidence type="ECO:0000313" key="7">
    <source>
        <dbReference type="Proteomes" id="UP000613401"/>
    </source>
</evidence>
<reference evidence="6" key="2">
    <citation type="submission" date="2020-03" db="EMBL/GenBank/DDBJ databases">
        <authorList>
            <person name="Fu F.-F."/>
            <person name="Chen J."/>
        </authorList>
    </citation>
    <scope>NUCLEOTIDE SEQUENCE</scope>
    <source>
        <strain evidence="6">Lc1</strain>
    </source>
</reference>
<evidence type="ECO:0000256" key="4">
    <source>
        <dbReference type="ARBA" id="ARBA00023163"/>
    </source>
</evidence>
<dbReference type="PANTHER" id="PTHR47338:SF5">
    <property type="entry name" value="ZN(II)2CYS6 TRANSCRIPTION FACTOR (EUROFUNG)"/>
    <property type="match status" value="1"/>
</dbReference>
<evidence type="ECO:0008006" key="8">
    <source>
        <dbReference type="Google" id="ProtNLM"/>
    </source>
</evidence>
<dbReference type="Proteomes" id="UP000613401">
    <property type="component" value="Unassembled WGS sequence"/>
</dbReference>
<dbReference type="GO" id="GO:0046872">
    <property type="term" value="F:metal ion binding"/>
    <property type="evidence" value="ECO:0007669"/>
    <property type="project" value="UniProtKB-KW"/>
</dbReference>
<keyword evidence="5" id="KW-0539">Nucleus</keyword>
<dbReference type="GO" id="GO:0005634">
    <property type="term" value="C:nucleus"/>
    <property type="evidence" value="ECO:0007669"/>
    <property type="project" value="UniProtKB-SubCell"/>
</dbReference>
<gene>
    <name evidence="6" type="ORF">GCG54_00009039</name>
</gene>
<proteinExistence type="predicted"/>
<comment type="caution">
    <text evidence="6">The sequence shown here is derived from an EMBL/GenBank/DDBJ whole genome shotgun (WGS) entry which is preliminary data.</text>
</comment>
<evidence type="ECO:0000256" key="2">
    <source>
        <dbReference type="ARBA" id="ARBA00022723"/>
    </source>
</evidence>
<keyword evidence="7" id="KW-1185">Reference proteome</keyword>
<name>A0A8H8WNF5_COLGL</name>
<sequence length="530" mass="59155">VRFSVHKAVKEPSASRLAKNFERSARCQVDLSSAAGSEPSTVPTYCVLIEYSISRGDGRQAWMDLGKFLVTIYLEISETMISFSHCSLQLRCPTRKDQIDQEHNDGTRSNRFLTQLLELLQLFVRIQHYCSAGFSKQNPPPWSLHSTFRTYQVELEQLVLQRLEQLHPGSSEDEHLPQEQRTQSAMCSLIWHCCVICLNRTFLPITERTMLDDVNSGASSRQLNFPAAPQLFVEERLSRCQASAVAICTICKELVWQGDFFRSAIVLVNYLHRAPRPHSPWIADTLKFLFVALGAASSFYTPANDWIKVLIRVHDINIPLKHVSGSPVEDVFSTYFSRYVDIKEPKWVPLIPSSVSDAQGRVGEDILSGQGDHRPIVDKAQIDPGHDSQCKGNWLHSYARHLSEDIEPDRQDGIESAHLGTEDGDALEFHGGKNTGDPLGLAGGLLESSEAITPSMSQTSMTSQSMDAGKGSLVDPIGLVDSLTDPFAFAELSGYKEDFDSRLLRQLMTGSNSLWAEMNINFSSGENPFM</sequence>
<protein>
    <recommendedName>
        <fullName evidence="8">Transcription factor domain-containing protein</fullName>
    </recommendedName>
</protein>